<accession>A0A8H4N0S1</accession>
<organism evidence="2 3">
    <name type="scientific">Aspergillus fumigatus</name>
    <name type="common">Neosartorya fumigata</name>
    <dbReference type="NCBI Taxonomy" id="746128"/>
    <lineage>
        <taxon>Eukaryota</taxon>
        <taxon>Fungi</taxon>
        <taxon>Dikarya</taxon>
        <taxon>Ascomycota</taxon>
        <taxon>Pezizomycotina</taxon>
        <taxon>Eurotiomycetes</taxon>
        <taxon>Eurotiomycetidae</taxon>
        <taxon>Eurotiales</taxon>
        <taxon>Aspergillaceae</taxon>
        <taxon>Aspergillus</taxon>
        <taxon>Aspergillus subgen. Fumigati</taxon>
    </lineage>
</organism>
<evidence type="ECO:0000313" key="2">
    <source>
        <dbReference type="EMBL" id="KAH1907373.1"/>
    </source>
</evidence>
<protein>
    <submittedName>
        <fullName evidence="2">Uncharacterized protein</fullName>
    </submittedName>
</protein>
<dbReference type="AlphaFoldDB" id="A0A8H4N0S1"/>
<dbReference type="OMA" id="WCSPELI"/>
<dbReference type="EMBL" id="JAIBSC010000028">
    <property type="protein sequence ID" value="KAH1907373.1"/>
    <property type="molecule type" value="Genomic_DNA"/>
</dbReference>
<name>A0A8H4N0S1_ASPFM</name>
<comment type="caution">
    <text evidence="2">The sequence shown here is derived from an EMBL/GenBank/DDBJ whole genome shotgun (WGS) entry which is preliminary data.</text>
</comment>
<dbReference type="Proteomes" id="UP000813423">
    <property type="component" value="Unassembled WGS sequence"/>
</dbReference>
<feature type="region of interest" description="Disordered" evidence="1">
    <location>
        <begin position="1"/>
        <end position="54"/>
    </location>
</feature>
<gene>
    <name evidence="2" type="ORF">KXV57_004333</name>
</gene>
<evidence type="ECO:0000313" key="3">
    <source>
        <dbReference type="Proteomes" id="UP000813423"/>
    </source>
</evidence>
<proteinExistence type="predicted"/>
<feature type="compositionally biased region" description="Low complexity" evidence="1">
    <location>
        <begin position="17"/>
        <end position="27"/>
    </location>
</feature>
<reference evidence="2" key="1">
    <citation type="submission" date="2021-08" db="EMBL/GenBank/DDBJ databases">
        <title>Global Aspergillus fumigatus from environmental and clinical sources.</title>
        <authorList>
            <person name="Barber A."/>
            <person name="Sae-Ong T."/>
        </authorList>
    </citation>
    <scope>NUCLEOTIDE SEQUENCE</scope>
    <source>
        <strain evidence="2">NRZ-2016-071</strain>
    </source>
</reference>
<evidence type="ECO:0000256" key="1">
    <source>
        <dbReference type="SAM" id="MobiDB-lite"/>
    </source>
</evidence>
<sequence length="80" mass="8687">MRYSPQPIGSDDDSDTSSDIPDIFSDSVADDISESASKLDSSDDDSDDSNDDLILDDEEGQELSALHYLEEAKSLNVSQL</sequence>
<feature type="compositionally biased region" description="Acidic residues" evidence="1">
    <location>
        <begin position="42"/>
        <end position="54"/>
    </location>
</feature>